<dbReference type="GO" id="GO:0009099">
    <property type="term" value="P:L-valine biosynthetic process"/>
    <property type="evidence" value="ECO:0007669"/>
    <property type="project" value="TreeGrafter"/>
</dbReference>
<dbReference type="InterPro" id="IPR045229">
    <property type="entry name" value="TPP_enz"/>
</dbReference>
<dbReference type="GO" id="GO:0000287">
    <property type="term" value="F:magnesium ion binding"/>
    <property type="evidence" value="ECO:0007669"/>
    <property type="project" value="InterPro"/>
</dbReference>
<dbReference type="SUPFAM" id="SSF52518">
    <property type="entry name" value="Thiamin diphosphate-binding fold (THDP-binding)"/>
    <property type="match status" value="2"/>
</dbReference>
<feature type="domain" description="Thiamine pyrophosphate enzyme central" evidence="4">
    <location>
        <begin position="201"/>
        <end position="331"/>
    </location>
</feature>
<keyword evidence="2 3" id="KW-0786">Thiamine pyrophosphate</keyword>
<dbReference type="Gene3D" id="3.40.50.1220">
    <property type="entry name" value="TPP-binding domain"/>
    <property type="match status" value="1"/>
</dbReference>
<dbReference type="RefSeq" id="WP_003707103.1">
    <property type="nucleotide sequence ID" value="NZ_AFOI01000001.1"/>
</dbReference>
<dbReference type="InterPro" id="IPR012782">
    <property type="entry name" value="Acetolactate_synth_catblc"/>
</dbReference>
<evidence type="ECO:0000259" key="5">
    <source>
        <dbReference type="Pfam" id="PF02775"/>
    </source>
</evidence>
<organism evidence="7 8">
    <name type="scientific">Ligilactobacillus salivarius GJ-24</name>
    <dbReference type="NCBI Taxonomy" id="1041521"/>
    <lineage>
        <taxon>Bacteria</taxon>
        <taxon>Bacillati</taxon>
        <taxon>Bacillota</taxon>
        <taxon>Bacilli</taxon>
        <taxon>Lactobacillales</taxon>
        <taxon>Lactobacillaceae</taxon>
        <taxon>Ligilactobacillus</taxon>
    </lineage>
</organism>
<name>F7QRS3_9LACO</name>
<evidence type="ECO:0000313" key="7">
    <source>
        <dbReference type="EMBL" id="EGM52670.1"/>
    </source>
</evidence>
<feature type="domain" description="Thiamine pyrophosphate enzyme TPP-binding" evidence="5">
    <location>
        <begin position="395"/>
        <end position="541"/>
    </location>
</feature>
<dbReference type="GeneID" id="89464916"/>
<accession>F7QRS3</accession>
<dbReference type="PANTHER" id="PTHR18968:SF129">
    <property type="entry name" value="ACETOLACTATE SYNTHASE"/>
    <property type="match status" value="1"/>
</dbReference>
<comment type="caution">
    <text evidence="7">The sequence shown here is derived from an EMBL/GenBank/DDBJ whole genome shotgun (WGS) entry which is preliminary data.</text>
</comment>
<dbReference type="NCBIfam" id="TIGR02418">
    <property type="entry name" value="acolac_catab"/>
    <property type="match status" value="1"/>
</dbReference>
<evidence type="ECO:0000313" key="8">
    <source>
        <dbReference type="Proteomes" id="UP000003074"/>
    </source>
</evidence>
<dbReference type="FunFam" id="3.40.50.1220:FF:000028">
    <property type="entry name" value="Acetolactate synthase, catabolic"/>
    <property type="match status" value="1"/>
</dbReference>
<protein>
    <submittedName>
        <fullName evidence="7">Acetolactate synthase</fullName>
    </submittedName>
</protein>
<dbReference type="SUPFAM" id="SSF52467">
    <property type="entry name" value="DHS-like NAD/FAD-binding domain"/>
    <property type="match status" value="1"/>
</dbReference>
<dbReference type="GO" id="GO:0050660">
    <property type="term" value="F:flavin adenine dinucleotide binding"/>
    <property type="evidence" value="ECO:0007669"/>
    <property type="project" value="TreeGrafter"/>
</dbReference>
<proteinExistence type="inferred from homology"/>
<dbReference type="InterPro" id="IPR000399">
    <property type="entry name" value="TPP-bd_CS"/>
</dbReference>
<dbReference type="Pfam" id="PF02775">
    <property type="entry name" value="TPP_enzyme_C"/>
    <property type="match status" value="1"/>
</dbReference>
<feature type="domain" description="Thiamine pyrophosphate enzyme N-terminal TPP-binding" evidence="6">
    <location>
        <begin position="10"/>
        <end position="127"/>
    </location>
</feature>
<evidence type="ECO:0000259" key="4">
    <source>
        <dbReference type="Pfam" id="PF00205"/>
    </source>
</evidence>
<dbReference type="PROSITE" id="PS00187">
    <property type="entry name" value="TPP_ENZYMES"/>
    <property type="match status" value="1"/>
</dbReference>
<dbReference type="Gene3D" id="3.40.50.970">
    <property type="match status" value="2"/>
</dbReference>
<dbReference type="NCBIfam" id="NF006378">
    <property type="entry name" value="PRK08617.1"/>
    <property type="match status" value="1"/>
</dbReference>
<dbReference type="InterPro" id="IPR029061">
    <property type="entry name" value="THDP-binding"/>
</dbReference>
<sequence length="561" mass="61536">MTEDKGKRYGADAIIDSLVNHDVKYVFGVPGAKIDRVFEKLEHPTNEKAPQLIITRHEQNAAFMAQGIGRITGKPGVVLTTSGPGVSNLATGLVTATAEGDPVLAISGQVQRTDLLRLTHQSMDNVALLAPVTKYAAEVQEPENISEVIANAYQEAEAAKQGASFVSVPQDVTDSEVKTAPIAPMPAPVLGPASPVESTLLAQRIKTAKLPVLLLGMRASDPETTKSIRNLVEETHLPVVETFQGAGIIPRELEDDFFGRVGLFRNQPGDQLLKHADLVIAVGYDPIEYEPRNWNNEGDANIIVIDSMRAEVDKNFQPERELVGDISQTLDFLLPYMKGFKLPESSREYLDGLQEKLKLRDEPPAVTENQVTSHPLSIIQALQDRVTDDMTVSVDVGSFYIWMARHFRSYNPRHLLFSNGMQTLGVALPWAISAALVRPNTQIVSVSGDGGFLFSSQDLETAVRLGLNIVHIIWNDGHYDMVKFQEELKYGKSAGVNFGSVDFVKYAESFGATGLRVEKAQDLEKVLDQAFATEGPVVVDIPVDYSDNKELGKQILEDQLH</sequence>
<dbReference type="InterPro" id="IPR011766">
    <property type="entry name" value="TPP_enzyme_TPP-bd"/>
</dbReference>
<evidence type="ECO:0000259" key="6">
    <source>
        <dbReference type="Pfam" id="PF02776"/>
    </source>
</evidence>
<dbReference type="GO" id="GO:0003984">
    <property type="term" value="F:acetolactate synthase activity"/>
    <property type="evidence" value="ECO:0007669"/>
    <property type="project" value="InterPro"/>
</dbReference>
<dbReference type="InterPro" id="IPR029035">
    <property type="entry name" value="DHS-like_NAD/FAD-binding_dom"/>
</dbReference>
<dbReference type="GO" id="GO:0034077">
    <property type="term" value="P:butanediol metabolic process"/>
    <property type="evidence" value="ECO:0007669"/>
    <property type="project" value="InterPro"/>
</dbReference>
<gene>
    <name evidence="7" type="ORF">LSGJ_00060</name>
</gene>
<dbReference type="Pfam" id="PF00205">
    <property type="entry name" value="TPP_enzyme_M"/>
    <property type="match status" value="1"/>
</dbReference>
<evidence type="ECO:0000256" key="3">
    <source>
        <dbReference type="RuleBase" id="RU362132"/>
    </source>
</evidence>
<evidence type="ECO:0000256" key="1">
    <source>
        <dbReference type="ARBA" id="ARBA00007812"/>
    </source>
</evidence>
<dbReference type="InterPro" id="IPR012001">
    <property type="entry name" value="Thiamin_PyroP_enz_TPP-bd_dom"/>
</dbReference>
<dbReference type="GO" id="GO:0005948">
    <property type="term" value="C:acetolactate synthase complex"/>
    <property type="evidence" value="ECO:0007669"/>
    <property type="project" value="TreeGrafter"/>
</dbReference>
<dbReference type="Pfam" id="PF02776">
    <property type="entry name" value="TPP_enzyme_N"/>
    <property type="match status" value="1"/>
</dbReference>
<dbReference type="AlphaFoldDB" id="F7QRS3"/>
<reference evidence="7 8" key="1">
    <citation type="journal article" date="2011" name="J. Bacteriol.">
        <title>Genome Sequence of Lactobacillus salivarius GJ-24, a Probiotic Strain Isolated from Healthy Adult Intestine.</title>
        <authorList>
            <person name="Cho Y.J."/>
            <person name="Choi J.K."/>
            <person name="Kim J.H."/>
            <person name="Lim Y.S."/>
            <person name="Ham J.S."/>
            <person name="Kang D.K."/>
            <person name="Chun J."/>
            <person name="Paik H.D."/>
            <person name="Kim G.B."/>
        </authorList>
    </citation>
    <scope>NUCLEOTIDE SEQUENCE [LARGE SCALE GENOMIC DNA]</scope>
    <source>
        <strain evidence="7 8">GJ-24</strain>
    </source>
</reference>
<dbReference type="GO" id="GO:0030976">
    <property type="term" value="F:thiamine pyrophosphate binding"/>
    <property type="evidence" value="ECO:0007669"/>
    <property type="project" value="InterPro"/>
</dbReference>
<dbReference type="CDD" id="cd07035">
    <property type="entry name" value="TPP_PYR_POX_like"/>
    <property type="match status" value="1"/>
</dbReference>
<evidence type="ECO:0000256" key="2">
    <source>
        <dbReference type="ARBA" id="ARBA00023052"/>
    </source>
</evidence>
<dbReference type="Proteomes" id="UP000003074">
    <property type="component" value="Unassembled WGS sequence"/>
</dbReference>
<dbReference type="EMBL" id="AFOI01000001">
    <property type="protein sequence ID" value="EGM52670.1"/>
    <property type="molecule type" value="Genomic_DNA"/>
</dbReference>
<dbReference type="InterPro" id="IPR012000">
    <property type="entry name" value="Thiamin_PyroP_enz_cen_dom"/>
</dbReference>
<dbReference type="PANTHER" id="PTHR18968">
    <property type="entry name" value="THIAMINE PYROPHOSPHATE ENZYMES"/>
    <property type="match status" value="1"/>
</dbReference>
<dbReference type="GO" id="GO:0009097">
    <property type="term" value="P:isoleucine biosynthetic process"/>
    <property type="evidence" value="ECO:0007669"/>
    <property type="project" value="TreeGrafter"/>
</dbReference>
<dbReference type="PATRIC" id="fig|1041521.3.peg.61"/>
<comment type="similarity">
    <text evidence="1 3">Belongs to the TPP enzyme family.</text>
</comment>
<dbReference type="FunFam" id="3.40.50.970:FF:000007">
    <property type="entry name" value="Acetolactate synthase"/>
    <property type="match status" value="1"/>
</dbReference>